<dbReference type="Proteomes" id="UP000051931">
    <property type="component" value="Unassembled WGS sequence"/>
</dbReference>
<reference evidence="2 3" key="1">
    <citation type="journal article" date="2015" name="Genome Announc.">
        <title>Expanding the biotechnology potential of lactobacilli through comparative genomics of 213 strains and associated genera.</title>
        <authorList>
            <person name="Sun Z."/>
            <person name="Harris H.M."/>
            <person name="McCann A."/>
            <person name="Guo C."/>
            <person name="Argimon S."/>
            <person name="Zhang W."/>
            <person name="Yang X."/>
            <person name="Jeffery I.B."/>
            <person name="Cooney J.C."/>
            <person name="Kagawa T.F."/>
            <person name="Liu W."/>
            <person name="Song Y."/>
            <person name="Salvetti E."/>
            <person name="Wrobel A."/>
            <person name="Rasinkangas P."/>
            <person name="Parkhill J."/>
            <person name="Rea M.C."/>
            <person name="O'Sullivan O."/>
            <person name="Ritari J."/>
            <person name="Douillard F.P."/>
            <person name="Paul Ross R."/>
            <person name="Yang R."/>
            <person name="Briner A.E."/>
            <person name="Felis G.E."/>
            <person name="de Vos W.M."/>
            <person name="Barrangou R."/>
            <person name="Klaenhammer T.R."/>
            <person name="Caufield P.W."/>
            <person name="Cui Y."/>
            <person name="Zhang H."/>
            <person name="O'Toole P.W."/>
        </authorList>
    </citation>
    <scope>NUCLEOTIDE SEQUENCE [LARGE SCALE GENOMIC DNA]</scope>
    <source>
        <strain evidence="2 3">DSM 15354</strain>
    </source>
</reference>
<evidence type="ECO:0008006" key="4">
    <source>
        <dbReference type="Google" id="ProtNLM"/>
    </source>
</evidence>
<dbReference type="InterPro" id="IPR012543">
    <property type="entry name" value="DUF1694"/>
</dbReference>
<evidence type="ECO:0000313" key="2">
    <source>
        <dbReference type="EMBL" id="KRL63451.1"/>
    </source>
</evidence>
<dbReference type="Gene3D" id="3.30.1330.30">
    <property type="match status" value="1"/>
</dbReference>
<evidence type="ECO:0000256" key="1">
    <source>
        <dbReference type="SAM" id="MobiDB-lite"/>
    </source>
</evidence>
<sequence length="153" mass="17509">MTEDISDRLKQASNGPLQTRPDERRRYLGSLRERVFVRLSNQDFANPDLVKVFLDHFDDYQDLTILINGKITENNAVNQIEAKASKTNIPFTLVSDDSAKTGLEDTAVLVVAKEALNRNRIEIGQVYPPEFPKTELTAPKRKSFWQRLFGDKK</sequence>
<proteinExistence type="predicted"/>
<comment type="caution">
    <text evidence="2">The sequence shown here is derived from an EMBL/GenBank/DDBJ whole genome shotgun (WGS) entry which is preliminary data.</text>
</comment>
<dbReference type="eggNOG" id="COG5506">
    <property type="taxonomic scope" value="Bacteria"/>
</dbReference>
<dbReference type="InterPro" id="IPR029064">
    <property type="entry name" value="Ribosomal_eL30-like_sf"/>
</dbReference>
<name>A0A0R1SE28_9LACO</name>
<accession>A0A0R1SE28</accession>
<dbReference type="Pfam" id="PF07997">
    <property type="entry name" value="DUF1694"/>
    <property type="match status" value="1"/>
</dbReference>
<feature type="region of interest" description="Disordered" evidence="1">
    <location>
        <begin position="1"/>
        <end position="22"/>
    </location>
</feature>
<protein>
    <recommendedName>
        <fullName evidence="4">YueI protein</fullName>
    </recommendedName>
</protein>
<dbReference type="OrthoDB" id="95278at2"/>
<dbReference type="RefSeq" id="WP_027825433.1">
    <property type="nucleotide sequence ID" value="NZ_AZFB01000003.1"/>
</dbReference>
<organism evidence="2 3">
    <name type="scientific">Lactobacillus psittaci DSM 15354</name>
    <dbReference type="NCBI Taxonomy" id="1122152"/>
    <lineage>
        <taxon>Bacteria</taxon>
        <taxon>Bacillati</taxon>
        <taxon>Bacillota</taxon>
        <taxon>Bacilli</taxon>
        <taxon>Lactobacillales</taxon>
        <taxon>Lactobacillaceae</taxon>
        <taxon>Lactobacillus</taxon>
    </lineage>
</organism>
<dbReference type="AlphaFoldDB" id="A0A0R1SE28"/>
<dbReference type="EMBL" id="AZFB01000003">
    <property type="protein sequence ID" value="KRL63451.1"/>
    <property type="molecule type" value="Genomic_DNA"/>
</dbReference>
<feature type="compositionally biased region" description="Basic and acidic residues" evidence="1">
    <location>
        <begin position="1"/>
        <end position="10"/>
    </location>
</feature>
<dbReference type="STRING" id="1122152.GCA_000425905_00128"/>
<gene>
    <name evidence="2" type="ORF">FC23_GL000692</name>
</gene>
<dbReference type="PATRIC" id="fig|1122152.4.peg.705"/>
<evidence type="ECO:0000313" key="3">
    <source>
        <dbReference type="Proteomes" id="UP000051931"/>
    </source>
</evidence>
<dbReference type="SUPFAM" id="SSF160515">
    <property type="entry name" value="YueI-like"/>
    <property type="match status" value="1"/>
</dbReference>
<keyword evidence="3" id="KW-1185">Reference proteome</keyword>